<dbReference type="GO" id="GO:0016020">
    <property type="term" value="C:membrane"/>
    <property type="evidence" value="ECO:0007669"/>
    <property type="project" value="InterPro"/>
</dbReference>
<dbReference type="EMBL" id="AWXZ01000015">
    <property type="protein sequence ID" value="ESR26435.1"/>
    <property type="molecule type" value="Genomic_DNA"/>
</dbReference>
<reference evidence="2 3" key="1">
    <citation type="journal article" date="2014" name="Genome Announc.">
        <title>Draft Genome Sequence of Lutibaculum baratangense Strain AMV1T, Isolated from a Mud Volcano in Andamans, India.</title>
        <authorList>
            <person name="Singh A."/>
            <person name="Sreenivas A."/>
            <person name="Sathyanarayana Reddy G."/>
            <person name="Pinnaka A.K."/>
            <person name="Shivaji S."/>
        </authorList>
    </citation>
    <scope>NUCLEOTIDE SEQUENCE [LARGE SCALE GENOMIC DNA]</scope>
    <source>
        <strain evidence="2 3">AMV1</strain>
    </source>
</reference>
<feature type="transmembrane region" description="Helical" evidence="1">
    <location>
        <begin position="32"/>
        <end position="54"/>
    </location>
</feature>
<feature type="transmembrane region" description="Helical" evidence="1">
    <location>
        <begin position="322"/>
        <end position="340"/>
    </location>
</feature>
<feature type="transmembrane region" description="Helical" evidence="1">
    <location>
        <begin position="150"/>
        <end position="167"/>
    </location>
</feature>
<dbReference type="GO" id="GO:0010468">
    <property type="term" value="P:regulation of gene expression"/>
    <property type="evidence" value="ECO:0007669"/>
    <property type="project" value="InterPro"/>
</dbReference>
<dbReference type="NCBIfam" id="TIGR03082">
    <property type="entry name" value="Gneg_AbrB_dup"/>
    <property type="match status" value="1"/>
</dbReference>
<dbReference type="eggNOG" id="COG3180">
    <property type="taxonomic scope" value="Bacteria"/>
</dbReference>
<dbReference type="OrthoDB" id="7157734at2"/>
<feature type="transmembrane region" description="Helical" evidence="1">
    <location>
        <begin position="85"/>
        <end position="107"/>
    </location>
</feature>
<dbReference type="Pfam" id="PF05145">
    <property type="entry name" value="AbrB"/>
    <property type="match status" value="1"/>
</dbReference>
<keyword evidence="1" id="KW-0812">Transmembrane</keyword>
<keyword evidence="1" id="KW-1133">Transmembrane helix</keyword>
<dbReference type="PIRSF" id="PIRSF038991">
    <property type="entry name" value="Protein_AbrB"/>
    <property type="match status" value="1"/>
</dbReference>
<comment type="caution">
    <text evidence="2">The sequence shown here is derived from an EMBL/GenBank/DDBJ whole genome shotgun (WGS) entry which is preliminary data.</text>
</comment>
<accession>V4RTM9</accession>
<organism evidence="2 3">
    <name type="scientific">Lutibaculum baratangense AMV1</name>
    <dbReference type="NCBI Taxonomy" id="631454"/>
    <lineage>
        <taxon>Bacteria</taxon>
        <taxon>Pseudomonadati</taxon>
        <taxon>Pseudomonadota</taxon>
        <taxon>Alphaproteobacteria</taxon>
        <taxon>Hyphomicrobiales</taxon>
        <taxon>Tepidamorphaceae</taxon>
        <taxon>Lutibaculum</taxon>
    </lineage>
</organism>
<dbReference type="PANTHER" id="PTHR38457">
    <property type="entry name" value="REGULATOR ABRB-RELATED"/>
    <property type="match status" value="1"/>
</dbReference>
<feature type="transmembrane region" description="Helical" evidence="1">
    <location>
        <begin position="225"/>
        <end position="247"/>
    </location>
</feature>
<keyword evidence="1" id="KW-0472">Membrane</keyword>
<proteinExistence type="predicted"/>
<evidence type="ECO:0000313" key="2">
    <source>
        <dbReference type="EMBL" id="ESR26435.1"/>
    </source>
</evidence>
<keyword evidence="3" id="KW-1185">Reference proteome</keyword>
<feature type="transmembrane region" description="Helical" evidence="1">
    <location>
        <begin position="187"/>
        <end position="204"/>
    </location>
</feature>
<dbReference type="PANTHER" id="PTHR38457:SF1">
    <property type="entry name" value="REGULATOR ABRB-RELATED"/>
    <property type="match status" value="1"/>
</dbReference>
<evidence type="ECO:0008006" key="4">
    <source>
        <dbReference type="Google" id="ProtNLM"/>
    </source>
</evidence>
<dbReference type="Proteomes" id="UP000017819">
    <property type="component" value="Unassembled WGS sequence"/>
</dbReference>
<name>V4RTM9_9HYPH</name>
<protein>
    <recommendedName>
        <fullName evidence="4">Ammonia monooxygenase</fullName>
    </recommendedName>
</protein>
<feature type="transmembrane region" description="Helical" evidence="1">
    <location>
        <begin position="61"/>
        <end position="79"/>
    </location>
</feature>
<gene>
    <name evidence="2" type="ORF">N177_0935</name>
</gene>
<dbReference type="RefSeq" id="WP_023431081.1">
    <property type="nucleotide sequence ID" value="NZ_AWXZ01000015.1"/>
</dbReference>
<dbReference type="InterPro" id="IPR017516">
    <property type="entry name" value="AbrB_dup"/>
</dbReference>
<dbReference type="AlphaFoldDB" id="V4RTM9"/>
<feature type="transmembrane region" description="Helical" evidence="1">
    <location>
        <begin position="267"/>
        <end position="288"/>
    </location>
</feature>
<dbReference type="InterPro" id="IPR007820">
    <property type="entry name" value="AbrB_fam"/>
</dbReference>
<dbReference type="STRING" id="631454.N177_0935"/>
<evidence type="ECO:0000313" key="3">
    <source>
        <dbReference type="Proteomes" id="UP000017819"/>
    </source>
</evidence>
<evidence type="ECO:0000256" key="1">
    <source>
        <dbReference type="SAM" id="Phobius"/>
    </source>
</evidence>
<feature type="transmembrane region" description="Helical" evidence="1">
    <location>
        <begin position="295"/>
        <end position="316"/>
    </location>
</feature>
<sequence>MSGLLKLTLAVCGTMLISAAGGLVFEVLDIPVSWLSGGMIAVAVAGLVGVPVVVPAMLRNLVFFVMGLSIGSAVTPESLRGIGTWPASIVGMVATVVLITFTSFAILRWRGGWDRRDAFLASAPGALSLIVSLSESLKADVGRITLVQSLRVALLVLALPPMLRLIAPAGVEIELGAPATEFDVGQFLILAAGGVAGSVVCYLIRMQSPILLGSLLGSAMLHGTGNIDIAVPRFILIPALIAIGAIVGSRFRGIGWAVLRRSAVDGVLTFVATLGLALLAAAIAAELLRFPVGQTALAFAPGGFDVMTIMAFALGFDPAYVAAHHVVRFLGIAILIPLIFPRRRD</sequence>